<dbReference type="FunFam" id="2.10.25.10:FF:000425">
    <property type="entry name" value="Eyes shut homolog"/>
    <property type="match status" value="1"/>
</dbReference>
<dbReference type="PROSITE" id="PS01186">
    <property type="entry name" value="EGF_2"/>
    <property type="match status" value="1"/>
</dbReference>
<dbReference type="Gene3D" id="2.60.120.290">
    <property type="entry name" value="Spermadhesin, CUB domain"/>
    <property type="match status" value="1"/>
</dbReference>
<evidence type="ECO:0000256" key="4">
    <source>
        <dbReference type="ARBA" id="ARBA00022525"/>
    </source>
</evidence>
<dbReference type="GO" id="GO:0005509">
    <property type="term" value="F:calcium ion binding"/>
    <property type="evidence" value="ECO:0007669"/>
    <property type="project" value="InterPro"/>
</dbReference>
<dbReference type="Proteomes" id="UP000549394">
    <property type="component" value="Unassembled WGS sequence"/>
</dbReference>
<dbReference type="PANTHER" id="PTHR10127:SF780">
    <property type="entry name" value="METALLOENDOPEPTIDASE"/>
    <property type="match status" value="1"/>
</dbReference>
<dbReference type="SMART" id="SM00179">
    <property type="entry name" value="EGF_CA"/>
    <property type="match status" value="2"/>
</dbReference>
<feature type="binding site" evidence="17">
    <location>
        <position position="196"/>
    </location>
    <ligand>
        <name>Zn(2+)</name>
        <dbReference type="ChEBI" id="CHEBI:29105"/>
        <note>catalytic</note>
    </ligand>
</feature>
<dbReference type="CDD" id="cd01450">
    <property type="entry name" value="vWFA_subfamily_ECM"/>
    <property type="match status" value="1"/>
</dbReference>
<evidence type="ECO:0000256" key="16">
    <source>
        <dbReference type="PROSITE-ProRule" id="PRU00076"/>
    </source>
</evidence>
<evidence type="ECO:0000256" key="13">
    <source>
        <dbReference type="ARBA" id="ARBA00023049"/>
    </source>
</evidence>
<keyword evidence="24" id="KW-1185">Reference proteome</keyword>
<dbReference type="InterPro" id="IPR036465">
    <property type="entry name" value="vWFA_dom_sf"/>
</dbReference>
<dbReference type="GO" id="GO:0005576">
    <property type="term" value="C:extracellular region"/>
    <property type="evidence" value="ECO:0007669"/>
    <property type="project" value="UniProtKB-SubCell"/>
</dbReference>
<evidence type="ECO:0000259" key="21">
    <source>
        <dbReference type="PROSITE" id="PS50234"/>
    </source>
</evidence>
<evidence type="ECO:0000256" key="9">
    <source>
        <dbReference type="ARBA" id="ARBA00022737"/>
    </source>
</evidence>
<evidence type="ECO:0000256" key="7">
    <source>
        <dbReference type="ARBA" id="ARBA00022723"/>
    </source>
</evidence>
<evidence type="ECO:0000256" key="18">
    <source>
        <dbReference type="RuleBase" id="RU361183"/>
    </source>
</evidence>
<dbReference type="PROSITE" id="PS50026">
    <property type="entry name" value="EGF_3"/>
    <property type="match status" value="2"/>
</dbReference>
<dbReference type="CDD" id="cd00041">
    <property type="entry name" value="CUB"/>
    <property type="match status" value="1"/>
</dbReference>
<dbReference type="PRINTS" id="PR00480">
    <property type="entry name" value="ASTACIN"/>
</dbReference>
<dbReference type="GO" id="GO:0004222">
    <property type="term" value="F:metalloendopeptidase activity"/>
    <property type="evidence" value="ECO:0007669"/>
    <property type="project" value="UniProtKB-UniRule"/>
</dbReference>
<evidence type="ECO:0000256" key="11">
    <source>
        <dbReference type="ARBA" id="ARBA00022833"/>
    </source>
</evidence>
<reference evidence="23 24" key="1">
    <citation type="submission" date="2020-08" db="EMBL/GenBank/DDBJ databases">
        <authorList>
            <person name="Hejnol A."/>
        </authorList>
    </citation>
    <scope>NUCLEOTIDE SEQUENCE [LARGE SCALE GENOMIC DNA]</scope>
</reference>
<dbReference type="SUPFAM" id="SSF55486">
    <property type="entry name" value="Metalloproteases ('zincins'), catalytic domain"/>
    <property type="match status" value="1"/>
</dbReference>
<feature type="domain" description="EGF-like" evidence="20">
    <location>
        <begin position="507"/>
        <end position="544"/>
    </location>
</feature>
<dbReference type="InterPro" id="IPR001506">
    <property type="entry name" value="Peptidase_M12A"/>
</dbReference>
<dbReference type="PROSITE" id="PS50234">
    <property type="entry name" value="VWFA"/>
    <property type="match status" value="2"/>
</dbReference>
<keyword evidence="13 17" id="KW-0482">Metalloprotease</keyword>
<feature type="disulfide bond" evidence="16">
    <location>
        <begin position="492"/>
        <end position="501"/>
    </location>
</feature>
<accession>A0A7I8VE85</accession>
<evidence type="ECO:0000256" key="2">
    <source>
        <dbReference type="ARBA" id="ARBA00004613"/>
    </source>
</evidence>
<dbReference type="SMART" id="SM00327">
    <property type="entry name" value="VWA"/>
    <property type="match status" value="2"/>
</dbReference>
<feature type="binding site" evidence="17">
    <location>
        <position position="200"/>
    </location>
    <ligand>
        <name>Zn(2+)</name>
        <dbReference type="ChEBI" id="CHEBI:29105"/>
        <note>catalytic</note>
    </ligand>
</feature>
<gene>
    <name evidence="23" type="ORF">DGYR_LOCUS2543</name>
</gene>
<dbReference type="PANTHER" id="PTHR10127">
    <property type="entry name" value="DISCOIDIN, CUB, EGF, LAMININ , AND ZINC METALLOPROTEASE DOMAIN CONTAINING"/>
    <property type="match status" value="1"/>
</dbReference>
<dbReference type="InterPro" id="IPR006026">
    <property type="entry name" value="Peptidase_Metallo"/>
</dbReference>
<feature type="domain" description="Peptidase M12A" evidence="22">
    <location>
        <begin position="95"/>
        <end position="299"/>
    </location>
</feature>
<dbReference type="OrthoDB" id="6156706at2759"/>
<dbReference type="InterPro" id="IPR034035">
    <property type="entry name" value="Astacin-like_dom"/>
</dbReference>
<dbReference type="InterPro" id="IPR035914">
    <property type="entry name" value="Sperma_CUB_dom_sf"/>
</dbReference>
<keyword evidence="12" id="KW-0106">Calcium</keyword>
<keyword evidence="11 17" id="KW-0862">Zinc</keyword>
<keyword evidence="4" id="KW-0964">Secreted</keyword>
<evidence type="ECO:0000256" key="5">
    <source>
        <dbReference type="ARBA" id="ARBA00022536"/>
    </source>
</evidence>
<proteinExistence type="predicted"/>
<organism evidence="23 24">
    <name type="scientific">Dimorphilus gyrociliatus</name>
    <dbReference type="NCBI Taxonomy" id="2664684"/>
    <lineage>
        <taxon>Eukaryota</taxon>
        <taxon>Metazoa</taxon>
        <taxon>Spiralia</taxon>
        <taxon>Lophotrochozoa</taxon>
        <taxon>Annelida</taxon>
        <taxon>Polychaeta</taxon>
        <taxon>Polychaeta incertae sedis</taxon>
        <taxon>Dinophilidae</taxon>
        <taxon>Dimorphilus</taxon>
    </lineage>
</organism>
<feature type="domain" description="EGF-like" evidence="20">
    <location>
        <begin position="466"/>
        <end position="502"/>
    </location>
</feature>
<dbReference type="Gene3D" id="3.40.390.10">
    <property type="entry name" value="Collagenase (Catalytic Domain)"/>
    <property type="match status" value="1"/>
</dbReference>
<keyword evidence="6 17" id="KW-0645">Protease</keyword>
<keyword evidence="3" id="KW-0963">Cytoplasm</keyword>
<evidence type="ECO:0000256" key="12">
    <source>
        <dbReference type="ARBA" id="ARBA00022837"/>
    </source>
</evidence>
<dbReference type="SUPFAM" id="SSF53300">
    <property type="entry name" value="vWA-like"/>
    <property type="match status" value="2"/>
</dbReference>
<keyword evidence="15" id="KW-0325">Glycoprotein</keyword>
<evidence type="ECO:0000313" key="24">
    <source>
        <dbReference type="Proteomes" id="UP000549394"/>
    </source>
</evidence>
<feature type="binding site" evidence="17">
    <location>
        <position position="206"/>
    </location>
    <ligand>
        <name>Zn(2+)</name>
        <dbReference type="ChEBI" id="CHEBI:29105"/>
        <note>catalytic</note>
    </ligand>
</feature>
<dbReference type="CDD" id="cd00054">
    <property type="entry name" value="EGF_CA"/>
    <property type="match status" value="2"/>
</dbReference>
<keyword evidence="7 17" id="KW-0479">Metal-binding</keyword>
<evidence type="ECO:0000313" key="23">
    <source>
        <dbReference type="EMBL" id="CAD5113578.1"/>
    </source>
</evidence>
<dbReference type="EMBL" id="CAJFCJ010000004">
    <property type="protein sequence ID" value="CAD5113578.1"/>
    <property type="molecule type" value="Genomic_DNA"/>
</dbReference>
<dbReference type="SUPFAM" id="SSF49854">
    <property type="entry name" value="Spermadhesin, CUB domain"/>
    <property type="match status" value="1"/>
</dbReference>
<dbReference type="InterPro" id="IPR001881">
    <property type="entry name" value="EGF-like_Ca-bd_dom"/>
</dbReference>
<dbReference type="SMART" id="SM00235">
    <property type="entry name" value="ZnMc"/>
    <property type="match status" value="1"/>
</dbReference>
<comment type="subcellular location">
    <subcellularLocation>
        <location evidence="1">Cytoplasm</location>
    </subcellularLocation>
    <subcellularLocation>
        <location evidence="2">Secreted</location>
    </subcellularLocation>
</comment>
<dbReference type="GO" id="GO:0006508">
    <property type="term" value="P:proteolysis"/>
    <property type="evidence" value="ECO:0007669"/>
    <property type="project" value="UniProtKB-KW"/>
</dbReference>
<dbReference type="SMART" id="SM00181">
    <property type="entry name" value="EGF"/>
    <property type="match status" value="2"/>
</dbReference>
<dbReference type="EC" id="3.4.24.-" evidence="18"/>
<feature type="active site" evidence="17">
    <location>
        <position position="197"/>
    </location>
</feature>
<feature type="disulfide bond" evidence="16">
    <location>
        <begin position="534"/>
        <end position="543"/>
    </location>
</feature>
<evidence type="ECO:0000256" key="1">
    <source>
        <dbReference type="ARBA" id="ARBA00004496"/>
    </source>
</evidence>
<dbReference type="PROSITE" id="PS01187">
    <property type="entry name" value="EGF_CA"/>
    <property type="match status" value="1"/>
</dbReference>
<dbReference type="PROSITE" id="PS51864">
    <property type="entry name" value="ASTACIN"/>
    <property type="match status" value="1"/>
</dbReference>
<dbReference type="InterPro" id="IPR000152">
    <property type="entry name" value="EGF-type_Asp/Asn_hydroxyl_site"/>
</dbReference>
<feature type="domain" description="VWFA" evidence="21">
    <location>
        <begin position="745"/>
        <end position="922"/>
    </location>
</feature>
<dbReference type="Pfam" id="PF00008">
    <property type="entry name" value="EGF"/>
    <property type="match status" value="2"/>
</dbReference>
<dbReference type="Pfam" id="PF00092">
    <property type="entry name" value="VWA"/>
    <property type="match status" value="2"/>
</dbReference>
<keyword evidence="14 16" id="KW-1015">Disulfide bond</keyword>
<comment type="caution">
    <text evidence="23">The sequence shown here is derived from an EMBL/GenBank/DDBJ whole genome shotgun (WGS) entry which is preliminary data.</text>
</comment>
<evidence type="ECO:0000256" key="10">
    <source>
        <dbReference type="ARBA" id="ARBA00022801"/>
    </source>
</evidence>
<evidence type="ECO:0000256" key="17">
    <source>
        <dbReference type="PROSITE-ProRule" id="PRU01211"/>
    </source>
</evidence>
<dbReference type="AlphaFoldDB" id="A0A7I8VE85"/>
<evidence type="ECO:0000256" key="3">
    <source>
        <dbReference type="ARBA" id="ARBA00022490"/>
    </source>
</evidence>
<dbReference type="InterPro" id="IPR024079">
    <property type="entry name" value="MetalloPept_cat_dom_sf"/>
</dbReference>
<evidence type="ECO:0000259" key="20">
    <source>
        <dbReference type="PROSITE" id="PS50026"/>
    </source>
</evidence>
<dbReference type="InterPro" id="IPR000742">
    <property type="entry name" value="EGF"/>
</dbReference>
<keyword evidence="8" id="KW-0732">Signal</keyword>
<name>A0A7I8VE85_9ANNE</name>
<dbReference type="SUPFAM" id="SSF57196">
    <property type="entry name" value="EGF/Laminin"/>
    <property type="match status" value="1"/>
</dbReference>
<dbReference type="PROSITE" id="PS00010">
    <property type="entry name" value="ASX_HYDROXYL"/>
    <property type="match status" value="1"/>
</dbReference>
<evidence type="ECO:0000259" key="22">
    <source>
        <dbReference type="PROSITE" id="PS51864"/>
    </source>
</evidence>
<dbReference type="SMART" id="SM00042">
    <property type="entry name" value="CUB"/>
    <property type="match status" value="1"/>
</dbReference>
<evidence type="ECO:0000256" key="8">
    <source>
        <dbReference type="ARBA" id="ARBA00022729"/>
    </source>
</evidence>
<keyword evidence="10 17" id="KW-0378">Hydrolase</keyword>
<dbReference type="GO" id="GO:0008270">
    <property type="term" value="F:zinc ion binding"/>
    <property type="evidence" value="ECO:0007669"/>
    <property type="project" value="UniProtKB-UniRule"/>
</dbReference>
<comment type="cofactor">
    <cofactor evidence="17 18">
        <name>Zn(2+)</name>
        <dbReference type="ChEBI" id="CHEBI:29105"/>
    </cofactor>
    <text evidence="17 18">Binds 1 zinc ion per subunit.</text>
</comment>
<dbReference type="PROSITE" id="PS00022">
    <property type="entry name" value="EGF_1"/>
    <property type="match status" value="2"/>
</dbReference>
<protein>
    <recommendedName>
        <fullName evidence="18">Metalloendopeptidase</fullName>
        <ecNumber evidence="18">3.4.24.-</ecNumber>
    </recommendedName>
</protein>
<dbReference type="InterPro" id="IPR002035">
    <property type="entry name" value="VWF_A"/>
</dbReference>
<evidence type="ECO:0000256" key="15">
    <source>
        <dbReference type="ARBA" id="ARBA00023180"/>
    </source>
</evidence>
<dbReference type="Gene3D" id="2.10.25.10">
    <property type="entry name" value="Laminin"/>
    <property type="match status" value="2"/>
</dbReference>
<evidence type="ECO:0000256" key="6">
    <source>
        <dbReference type="ARBA" id="ARBA00022670"/>
    </source>
</evidence>
<dbReference type="CDD" id="cd04280">
    <property type="entry name" value="ZnMc_astacin_like"/>
    <property type="match status" value="1"/>
</dbReference>
<feature type="domain" description="CUB" evidence="19">
    <location>
        <begin position="345"/>
        <end position="466"/>
    </location>
</feature>
<dbReference type="Pfam" id="PF01400">
    <property type="entry name" value="Astacin"/>
    <property type="match status" value="1"/>
</dbReference>
<dbReference type="InterPro" id="IPR000859">
    <property type="entry name" value="CUB_dom"/>
</dbReference>
<comment type="caution">
    <text evidence="16">Lacks conserved residue(s) required for the propagation of feature annotation.</text>
</comment>
<keyword evidence="9" id="KW-0677">Repeat</keyword>
<dbReference type="GO" id="GO:0005737">
    <property type="term" value="C:cytoplasm"/>
    <property type="evidence" value="ECO:0007669"/>
    <property type="project" value="UniProtKB-SubCell"/>
</dbReference>
<feature type="domain" description="VWFA" evidence="21">
    <location>
        <begin position="561"/>
        <end position="733"/>
    </location>
</feature>
<dbReference type="Gene3D" id="3.40.50.410">
    <property type="entry name" value="von Willebrand factor, type A domain"/>
    <property type="match status" value="2"/>
</dbReference>
<dbReference type="InterPro" id="IPR018097">
    <property type="entry name" value="EGF_Ca-bd_CS"/>
</dbReference>
<keyword evidence="5 16" id="KW-0245">EGF-like domain</keyword>
<sequence length="1063" mass="121293">MAEKLELELQYQPKDCSRDVWLQHCGSCDVDKWKDLGQKCRQVRQLLGDEKDMDSTFSCRSACKIGDMVLSNEQIIQILKDNEEEKNERKRRKKRKIRSFKSFPSQKWSLPILYKIDNSFGKWEKGIIKSAIDMWQNRTCLEFKELKLSHFTYDSHVMFLKITDQACFSYVGKVAIVPQPIYLSSSCFNAIAVVAHEIGHTLGLLHEHQRPDRDDYIIVNKDNIDDSHHSDFSKIQSKFAEDLGVPYDYASDMHYRSFSFSVNGKTTIDTKDSRYQRTIGQRSELAFSDIKVINLAYCQEKCKVKAPNCQHSGYQNPLNCNDCHCPDGLGGELCNFVAPPVLEQCGGRLIAMSKERVITSPGYSDRGYYLNGQQCSWRIRSIDPTKRVTVQFTGDFGLYCFVNCYHWVEVKFKKNLGLTGPRYCCDETPKETFKSEGDELVVSMKAINHVIENRHRRGFKMIIRMDGDECQPNPCKNGATCKDLQSNYTCQCLDGFSGKDCEIEAEVKDPCKSNPCLKNGTCIVIDKDNYQCKCAPYYIGTRCERYYKPTRNPRYCSALVDVALVLDSSNEVGLNNWNNVKQFAKSIVENIDVAPDRNRVSLISYSEIPKIEHKFSDSQEIHSIYSSIDRSAFLGDDCNLYRTLKSLRTSIFAKDNTRINAVGIIVLLISSECSKDLSVIRQETWTLQQMGVEILPVTIGKKYSHNLISSLSNKKEFFKVDYFAQLLTISKNLQAILCPQEKVSDIAIMVETNRHVSKSKYNVLQFFLMEFVKKFEIGLTQNLISIGKYSAHTYVAAYLRQNLQPSQLSTIITTLNLDYQSDDTNLLEVMDTLTDLVYTPIEGGRSFSNKIAIVINSGPLNDPTVINQLMEKGKKLRENMTFLMAGIGDKINKDLLINLAGGRENTFFMRTFSELHQFLENVLTRINKILKARKTLPTTEPSSGRSTTPLFNRHSFSSSLKPATTTYAPIKGWYQGETCYPSKTDGECSRKCGGCGRKIIIYKCYIDGIYRREHREQFPCNVNACTKEEKCLIYAAGLFWIPCDECCLGYKRKGDICIPLQKS</sequence>
<dbReference type="PROSITE" id="PS01180">
    <property type="entry name" value="CUB"/>
    <property type="match status" value="1"/>
</dbReference>
<evidence type="ECO:0000259" key="19">
    <source>
        <dbReference type="PROSITE" id="PS01180"/>
    </source>
</evidence>
<evidence type="ECO:0000256" key="14">
    <source>
        <dbReference type="ARBA" id="ARBA00023157"/>
    </source>
</evidence>